<dbReference type="RefSeq" id="WP_164456456.1">
    <property type="nucleotide sequence ID" value="NZ_JAAIJQ010000154.1"/>
</dbReference>
<dbReference type="EMBL" id="JAAIJQ010000154">
    <property type="protein sequence ID" value="NEV65129.1"/>
    <property type="molecule type" value="Genomic_DNA"/>
</dbReference>
<comment type="caution">
    <text evidence="1">The sequence shown here is derived from an EMBL/GenBank/DDBJ whole genome shotgun (WGS) entry which is preliminary data.</text>
</comment>
<gene>
    <name evidence="1" type="ORF">G3446_25340</name>
</gene>
<accession>A0A6M0K6P2</accession>
<evidence type="ECO:0000313" key="1">
    <source>
        <dbReference type="EMBL" id="NEV65129.1"/>
    </source>
</evidence>
<evidence type="ECO:0000313" key="2">
    <source>
        <dbReference type="Proteomes" id="UP000483379"/>
    </source>
</evidence>
<name>A0A6M0K6P2_9GAMM</name>
<organism evidence="1 2">
    <name type="scientific">Thiorhodococcus minor</name>
    <dbReference type="NCBI Taxonomy" id="57489"/>
    <lineage>
        <taxon>Bacteria</taxon>
        <taxon>Pseudomonadati</taxon>
        <taxon>Pseudomonadota</taxon>
        <taxon>Gammaproteobacteria</taxon>
        <taxon>Chromatiales</taxon>
        <taxon>Chromatiaceae</taxon>
        <taxon>Thiorhodococcus</taxon>
    </lineage>
</organism>
<sequence>MRGLGGDLGGLGNAARRMPPLEKPLIPTRLAFFFASAWAPRELVTVITVGMATGMEAISNTSTMRAMSARSAHCQAACTTMS</sequence>
<dbReference type="Proteomes" id="UP000483379">
    <property type="component" value="Unassembled WGS sequence"/>
</dbReference>
<proteinExistence type="predicted"/>
<reference evidence="1 2" key="1">
    <citation type="submission" date="2020-02" db="EMBL/GenBank/DDBJ databases">
        <title>Genome sequences of Thiorhodococcus mannitoliphagus and Thiorhodococcus minor, purple sulfur photosynthetic bacteria in the gammaproteobacterial family, Chromatiaceae.</title>
        <authorList>
            <person name="Aviles F.A."/>
            <person name="Meyer T.E."/>
            <person name="Kyndt J.A."/>
        </authorList>
    </citation>
    <scope>NUCLEOTIDE SEQUENCE [LARGE SCALE GENOMIC DNA]</scope>
    <source>
        <strain evidence="1 2">DSM 11518</strain>
    </source>
</reference>
<dbReference type="AlphaFoldDB" id="A0A6M0K6P2"/>
<protein>
    <submittedName>
        <fullName evidence="1">Uncharacterized protein</fullName>
    </submittedName>
</protein>
<keyword evidence="2" id="KW-1185">Reference proteome</keyword>